<accession>A0AAU8IRU3</accession>
<dbReference type="Pfam" id="PF26549">
    <property type="entry name" value="Tricorn_N"/>
    <property type="match status" value="2"/>
</dbReference>
<dbReference type="InterPro" id="IPR012393">
    <property type="entry name" value="Tricorn_protease"/>
</dbReference>
<dbReference type="Pfam" id="PF14685">
    <property type="entry name" value="PDZ_Tricorn"/>
    <property type="match status" value="1"/>
</dbReference>
<evidence type="ECO:0000256" key="10">
    <source>
        <dbReference type="SAM" id="MobiDB-lite"/>
    </source>
</evidence>
<evidence type="ECO:0000313" key="12">
    <source>
        <dbReference type="EMBL" id="XCJ70997.1"/>
    </source>
</evidence>
<feature type="region of interest" description="Disordered" evidence="10">
    <location>
        <begin position="541"/>
        <end position="562"/>
    </location>
</feature>
<dbReference type="InterPro" id="IPR036034">
    <property type="entry name" value="PDZ_sf"/>
</dbReference>
<comment type="similarity">
    <text evidence="2 7">Belongs to the peptidase S41B family.</text>
</comment>
<feature type="site" description="Transition state stabilizer; via amide nitrogen" evidence="9">
    <location>
        <position position="981"/>
    </location>
</feature>
<name>A0AAU8IRU3_9ACTN</name>
<evidence type="ECO:0000256" key="8">
    <source>
        <dbReference type="PIRSR" id="PIRSR036421-1"/>
    </source>
</evidence>
<evidence type="ECO:0000256" key="4">
    <source>
        <dbReference type="ARBA" id="ARBA00022670"/>
    </source>
</evidence>
<sequence length="1080" mass="117028">MAQGYLRFPSIAGDTVVFACEDDLWTVGTAGGTARRLTAGVAEAARPMISPDRTQVAFVGAEEGPTEVYVMPLDGGPARRLTHQAAQCHLVGWDPRTGEILYAGTGDQPANFGHRLFAVRPDGGPPRPLPYGSATALTRGPDGRTVLCRNGTDPARWKRYRGGAAGTLWISAGAGGADGTGEGIAAPTAAGPVAAAPAAAAPAAPAAAAPAGFRPLISLPGNLAHPCWVGDRIYFVSDHESTGNVHSCLPDGTDLRRHTHHQDFYVRHLATDGVRLVYQAGARLYVLDPDGQPQPLDVEVTSSLTQRGRRLLSAAERLDTVRLSPDGATIALASRGKVFTFAPWSGPVRQHGAPDGVRYQHLDWIHDGRRLAAVAGDRGPLERLVVLDTADGTETDLAVGDVGQVTELAASPRADLIAFATNRQRLYVADLATASVRLLDETAHDRIEDLAWSPDGRWLAYTFPQTPRTSAIKVADVSAGTTWPVTRPVLRDMRPAFDPDGRHLYFIGQRAPTPEYDQIEAGIGFPFGTLPYAITLREETPAPFVPGPEGSGDHADEQDGEPAPTVIDLAGIERRVVPFPVPESRYIAAFGLHGKALLWSVPLTAADPLRPQDAIGGQVCLVDMERITRTECLIQVDDLHVRPGADALLYRCGSRLRLLRADEPLEIEDDDDSVEARPGRATGWIDLDRLRVPLRPAEEWHQMFREAWRLQKENFWHPGMAGVDWNAVYERYVPLVDRVATRSELSDLLWELQGELGASHAYERGGDYREQPHHAQGFLGIDWDTDDPKTWRVHAVLEGDPWNPAATSPCNRPGTDIRPGDAVVAVNGRPVGPQGPGELLVGLAGHEVELSVRRGDADVRRVCVRAAGSETAARYRDWVEANRRQVHETSAGRLGYVHVPDMFGTGYAEFVRGFATEMDRPGLVLDVRHNIGGHISPLLLERLGRHRLGAEHGRWSGARPYPSESPAGPMALLIDEHTGSDGEIFSHTFRHLGLGPLIGHRTWGGVIATWPRHPLVDGTITTQPEFRYVFDGVGGRLENHGVHPDIEIQLPPGPPPTTDPHLTAAVDYLLPRLDGPPGPG</sequence>
<dbReference type="Gene3D" id="3.30.750.44">
    <property type="match status" value="1"/>
</dbReference>
<evidence type="ECO:0000256" key="2">
    <source>
        <dbReference type="ARBA" id="ARBA00008524"/>
    </source>
</evidence>
<keyword evidence="6 7" id="KW-0720">Serine protease</keyword>
<dbReference type="Pfam" id="PF03572">
    <property type="entry name" value="Peptidase_S41"/>
    <property type="match status" value="1"/>
</dbReference>
<evidence type="ECO:0000256" key="1">
    <source>
        <dbReference type="ARBA" id="ARBA00004496"/>
    </source>
</evidence>
<dbReference type="SUPFAM" id="SSF82171">
    <property type="entry name" value="DPP6 N-terminal domain-like"/>
    <property type="match status" value="1"/>
</dbReference>
<evidence type="ECO:0000256" key="6">
    <source>
        <dbReference type="ARBA" id="ARBA00022825"/>
    </source>
</evidence>
<dbReference type="Gene3D" id="3.90.226.10">
    <property type="entry name" value="2-enoyl-CoA Hydratase, Chain A, domain 1"/>
    <property type="match status" value="1"/>
</dbReference>
<keyword evidence="5 7" id="KW-0378">Hydrolase</keyword>
<feature type="active site" description="Charge relay system" evidence="8">
    <location>
        <position position="760"/>
    </location>
</feature>
<dbReference type="PANTHER" id="PTHR43253:SF1">
    <property type="entry name" value="TRICORN PROTEASE HOMOLOG 2-RELATED"/>
    <property type="match status" value="1"/>
</dbReference>
<evidence type="ECO:0000256" key="9">
    <source>
        <dbReference type="PIRSR" id="PIRSR036421-3"/>
    </source>
</evidence>
<keyword evidence="3 7" id="KW-0963">Cytoplasm</keyword>
<dbReference type="InterPro" id="IPR015943">
    <property type="entry name" value="WD40/YVTN_repeat-like_dom_sf"/>
</dbReference>
<dbReference type="SMART" id="SM00245">
    <property type="entry name" value="TSPc"/>
    <property type="match status" value="1"/>
</dbReference>
<dbReference type="Gene3D" id="2.130.10.10">
    <property type="entry name" value="YVTN repeat-like/Quinoprotein amine dehydrogenase"/>
    <property type="match status" value="1"/>
</dbReference>
<evidence type="ECO:0000256" key="7">
    <source>
        <dbReference type="PIRNR" id="PIRNR036421"/>
    </source>
</evidence>
<dbReference type="PANTHER" id="PTHR43253">
    <property type="entry name" value="TRICORN PROTEASE HOMOLOG 2-RELATED"/>
    <property type="match status" value="1"/>
</dbReference>
<dbReference type="Gene3D" id="2.30.42.10">
    <property type="match status" value="1"/>
</dbReference>
<comment type="subcellular location">
    <subcellularLocation>
        <location evidence="1 7">Cytoplasm</location>
    </subcellularLocation>
</comment>
<dbReference type="GO" id="GO:0005737">
    <property type="term" value="C:cytoplasm"/>
    <property type="evidence" value="ECO:0007669"/>
    <property type="project" value="UniProtKB-SubCell"/>
</dbReference>
<dbReference type="Pfam" id="PF26550">
    <property type="entry name" value="Tricorn_2nd"/>
    <property type="match status" value="1"/>
</dbReference>
<dbReference type="InterPro" id="IPR029414">
    <property type="entry name" value="Tricorn_PDZ"/>
</dbReference>
<reference evidence="12" key="1">
    <citation type="submission" date="2024-06" db="EMBL/GenBank/DDBJ databases">
        <title>Streptomyces sp. strain HUAS MG91 genome sequences.</title>
        <authorList>
            <person name="Mo P."/>
        </authorList>
    </citation>
    <scope>NUCLEOTIDE SEQUENCE</scope>
    <source>
        <strain evidence="12">HUAS MG91</strain>
    </source>
</reference>
<dbReference type="EC" id="3.4.21.-" evidence="7"/>
<gene>
    <name evidence="12" type="ORF">ABII15_13890</name>
</gene>
<evidence type="ECO:0000256" key="5">
    <source>
        <dbReference type="ARBA" id="ARBA00022801"/>
    </source>
</evidence>
<dbReference type="RefSeq" id="WP_353942629.1">
    <property type="nucleotide sequence ID" value="NZ_CP159534.1"/>
</dbReference>
<protein>
    <recommendedName>
        <fullName evidence="7">Tricorn protease homolog</fullName>
        <ecNumber evidence="7">3.4.21.-</ecNumber>
    </recommendedName>
</protein>
<keyword evidence="4 7" id="KW-0645">Protease</keyword>
<dbReference type="CDD" id="cd07562">
    <property type="entry name" value="Peptidase_S41_TRI"/>
    <property type="match status" value="1"/>
</dbReference>
<dbReference type="InterPro" id="IPR028204">
    <property type="entry name" value="Tricorn_C1"/>
</dbReference>
<dbReference type="EMBL" id="CP159534">
    <property type="protein sequence ID" value="XCJ70997.1"/>
    <property type="molecule type" value="Genomic_DNA"/>
</dbReference>
<feature type="active site" description="Charge relay system" evidence="8">
    <location>
        <position position="1038"/>
    </location>
</feature>
<dbReference type="SUPFAM" id="SSF52096">
    <property type="entry name" value="ClpP/crotonase"/>
    <property type="match status" value="1"/>
</dbReference>
<evidence type="ECO:0000259" key="11">
    <source>
        <dbReference type="SMART" id="SM00245"/>
    </source>
</evidence>
<organism evidence="12">
    <name type="scientific">Streptomyces tabacisoli</name>
    <dbReference type="NCBI Taxonomy" id="3156398"/>
    <lineage>
        <taxon>Bacteria</taxon>
        <taxon>Bacillati</taxon>
        <taxon>Actinomycetota</taxon>
        <taxon>Actinomycetes</taxon>
        <taxon>Kitasatosporales</taxon>
        <taxon>Streptomycetaceae</taxon>
        <taxon>Streptomyces</taxon>
    </lineage>
</organism>
<dbReference type="Pfam" id="PF14684">
    <property type="entry name" value="Tricorn_C1"/>
    <property type="match status" value="1"/>
</dbReference>
<dbReference type="KEGG" id="stac:ABII15_13890"/>
<comment type="function">
    <text evidence="7">Degrades oligopeptides.</text>
</comment>
<dbReference type="SUPFAM" id="SSF50156">
    <property type="entry name" value="PDZ domain-like"/>
    <property type="match status" value="1"/>
</dbReference>
<dbReference type="InterPro" id="IPR005151">
    <property type="entry name" value="Tail-specific_protease"/>
</dbReference>
<proteinExistence type="inferred from homology"/>
<dbReference type="Gene3D" id="2.120.10.60">
    <property type="entry name" value="Tricorn protease N-terminal domain"/>
    <property type="match status" value="2"/>
</dbReference>
<dbReference type="GO" id="GO:0008236">
    <property type="term" value="F:serine-type peptidase activity"/>
    <property type="evidence" value="ECO:0007669"/>
    <property type="project" value="UniProtKB-UniRule"/>
</dbReference>
<feature type="active site" description="Nucleophile" evidence="8">
    <location>
        <position position="980"/>
    </location>
</feature>
<dbReference type="AlphaFoldDB" id="A0AAU8IRU3"/>
<evidence type="ECO:0000256" key="3">
    <source>
        <dbReference type="ARBA" id="ARBA00022490"/>
    </source>
</evidence>
<dbReference type="SUPFAM" id="SSF69304">
    <property type="entry name" value="Tricorn protease N-terminal domain"/>
    <property type="match status" value="1"/>
</dbReference>
<feature type="domain" description="Tail specific protease" evidence="11">
    <location>
        <begin position="845"/>
        <end position="1049"/>
    </location>
</feature>
<dbReference type="PIRSF" id="PIRSF036421">
    <property type="entry name" value="Tricorn_protease"/>
    <property type="match status" value="1"/>
</dbReference>
<dbReference type="InterPro" id="IPR029045">
    <property type="entry name" value="ClpP/crotonase-like_dom_sf"/>
</dbReference>
<dbReference type="GO" id="GO:0006508">
    <property type="term" value="P:proteolysis"/>
    <property type="evidence" value="ECO:0007669"/>
    <property type="project" value="UniProtKB-UniRule"/>
</dbReference>